<sequence length="417" mass="44277">MNLCISPSPLEGELAAIPSKSDAHRVLILAALSKGTTRVEINRLSDDIQTTIDCLITLGAEIRRTPDALIESGVSAFAEHPELNCRESGSTLRFLLPVAAVRGVNALFSGSGRLPERPIGELVEAMRLHGVRFSAERLPFSLEGQLSGGEYVLPGNVSSQYLTGLLLALPLAKEDSILKLTTKLESAAYVEMTLRTLRSFGAVVEEQNGTYRIPGSQVYRTPGIIRVEGDWSNAAFFLAAGALKNRVRLTGLSKLSPQGDQSILSALTRFGAHVQQSSDVVEVSPGELHGCELDVSETPDLLPILAVLAANATGETRLVNAARLRYKESDRLTATANLVNALGGKARELPDGLIVSGGGLSGGTVDGCHDHRIVMSAAIASIACRESVTILGADAVNKSYPEFFEDFAHLGGTCHVV</sequence>
<dbReference type="Gene3D" id="3.65.10.10">
    <property type="entry name" value="Enolpyruvate transferase domain"/>
    <property type="match status" value="2"/>
</dbReference>
<keyword evidence="6" id="KW-0057">Aromatic amino acid biosynthesis</keyword>
<proteinExistence type="inferred from homology"/>
<dbReference type="GO" id="GO:0008652">
    <property type="term" value="P:amino acid biosynthetic process"/>
    <property type="evidence" value="ECO:0007669"/>
    <property type="project" value="UniProtKB-KW"/>
</dbReference>
<dbReference type="EMBL" id="VSSQ01000840">
    <property type="protein sequence ID" value="MPM02044.1"/>
    <property type="molecule type" value="Genomic_DNA"/>
</dbReference>
<dbReference type="HAMAP" id="MF_00210">
    <property type="entry name" value="EPSP_synth"/>
    <property type="match status" value="1"/>
</dbReference>
<evidence type="ECO:0000256" key="7">
    <source>
        <dbReference type="ARBA" id="ARBA00044633"/>
    </source>
</evidence>
<dbReference type="UniPathway" id="UPA00053">
    <property type="reaction ID" value="UER00089"/>
</dbReference>
<name>A0A644WIC5_9ZZZZ</name>
<feature type="domain" description="Enolpyruvate transferase" evidence="8">
    <location>
        <begin position="7"/>
        <end position="406"/>
    </location>
</feature>
<dbReference type="Pfam" id="PF00275">
    <property type="entry name" value="EPSP_synthase"/>
    <property type="match status" value="1"/>
</dbReference>
<evidence type="ECO:0000256" key="5">
    <source>
        <dbReference type="ARBA" id="ARBA00022679"/>
    </source>
</evidence>
<comment type="pathway">
    <text evidence="1">Metabolic intermediate biosynthesis; chorismate biosynthesis; chorismate from D-erythrose 4-phosphate and phosphoenolpyruvate: step 6/7.</text>
</comment>
<evidence type="ECO:0000259" key="8">
    <source>
        <dbReference type="Pfam" id="PF00275"/>
    </source>
</evidence>
<dbReference type="GO" id="GO:0009423">
    <property type="term" value="P:chorismate biosynthetic process"/>
    <property type="evidence" value="ECO:0007669"/>
    <property type="project" value="UniProtKB-UniPathway"/>
</dbReference>
<evidence type="ECO:0000256" key="3">
    <source>
        <dbReference type="ARBA" id="ARBA00012450"/>
    </source>
</evidence>
<dbReference type="GO" id="GO:0009073">
    <property type="term" value="P:aromatic amino acid family biosynthetic process"/>
    <property type="evidence" value="ECO:0007669"/>
    <property type="project" value="UniProtKB-KW"/>
</dbReference>
<gene>
    <name evidence="9" type="primary">aroA_15</name>
    <name evidence="9" type="ORF">SDC9_48289</name>
</gene>
<dbReference type="InterPro" id="IPR013792">
    <property type="entry name" value="RNA3'P_cycl/enolpyr_Trfase_a/b"/>
</dbReference>
<reference evidence="9" key="1">
    <citation type="submission" date="2019-08" db="EMBL/GenBank/DDBJ databases">
        <authorList>
            <person name="Kucharzyk K."/>
            <person name="Murdoch R.W."/>
            <person name="Higgins S."/>
            <person name="Loffler F."/>
        </authorList>
    </citation>
    <scope>NUCLEOTIDE SEQUENCE</scope>
</reference>
<dbReference type="InterPro" id="IPR036968">
    <property type="entry name" value="Enolpyruvate_Tfrase_sf"/>
</dbReference>
<evidence type="ECO:0000256" key="4">
    <source>
        <dbReference type="ARBA" id="ARBA00022605"/>
    </source>
</evidence>
<dbReference type="SUPFAM" id="SSF55205">
    <property type="entry name" value="EPT/RTPC-like"/>
    <property type="match status" value="1"/>
</dbReference>
<dbReference type="EC" id="2.5.1.19" evidence="3"/>
<dbReference type="PIRSF" id="PIRSF000505">
    <property type="entry name" value="EPSPS"/>
    <property type="match status" value="1"/>
</dbReference>
<organism evidence="9">
    <name type="scientific">bioreactor metagenome</name>
    <dbReference type="NCBI Taxonomy" id="1076179"/>
    <lineage>
        <taxon>unclassified sequences</taxon>
        <taxon>metagenomes</taxon>
        <taxon>ecological metagenomes</taxon>
    </lineage>
</organism>
<comment type="catalytic activity">
    <reaction evidence="7">
        <text>3-phosphoshikimate + phosphoenolpyruvate = 5-O-(1-carboxyvinyl)-3-phosphoshikimate + phosphate</text>
        <dbReference type="Rhea" id="RHEA:21256"/>
        <dbReference type="ChEBI" id="CHEBI:43474"/>
        <dbReference type="ChEBI" id="CHEBI:57701"/>
        <dbReference type="ChEBI" id="CHEBI:58702"/>
        <dbReference type="ChEBI" id="CHEBI:145989"/>
        <dbReference type="EC" id="2.5.1.19"/>
    </reaction>
    <physiologicalReaction direction="left-to-right" evidence="7">
        <dbReference type="Rhea" id="RHEA:21257"/>
    </physiologicalReaction>
</comment>
<protein>
    <recommendedName>
        <fullName evidence="3">3-phosphoshikimate 1-carboxyvinyltransferase</fullName>
        <ecNumber evidence="3">2.5.1.19</ecNumber>
    </recommendedName>
</protein>
<dbReference type="AlphaFoldDB" id="A0A644WIC5"/>
<evidence type="ECO:0000256" key="2">
    <source>
        <dbReference type="ARBA" id="ARBA00009948"/>
    </source>
</evidence>
<dbReference type="NCBIfam" id="TIGR01356">
    <property type="entry name" value="aroA"/>
    <property type="match status" value="1"/>
</dbReference>
<dbReference type="PROSITE" id="PS00885">
    <property type="entry name" value="EPSP_SYNTHASE_2"/>
    <property type="match status" value="1"/>
</dbReference>
<keyword evidence="5 9" id="KW-0808">Transferase</keyword>
<dbReference type="CDD" id="cd01556">
    <property type="entry name" value="EPSP_synthase"/>
    <property type="match status" value="1"/>
</dbReference>
<dbReference type="GO" id="GO:0003866">
    <property type="term" value="F:3-phosphoshikimate 1-carboxyvinyltransferase activity"/>
    <property type="evidence" value="ECO:0007669"/>
    <property type="project" value="UniProtKB-EC"/>
</dbReference>
<evidence type="ECO:0000256" key="1">
    <source>
        <dbReference type="ARBA" id="ARBA00004811"/>
    </source>
</evidence>
<accession>A0A644WIC5</accession>
<comment type="similarity">
    <text evidence="2">Belongs to the EPSP synthase family.</text>
</comment>
<dbReference type="InterPro" id="IPR023193">
    <property type="entry name" value="EPSP_synthase_CS"/>
</dbReference>
<evidence type="ECO:0000256" key="6">
    <source>
        <dbReference type="ARBA" id="ARBA00023141"/>
    </source>
</evidence>
<dbReference type="PANTHER" id="PTHR21090:SF5">
    <property type="entry name" value="PENTAFUNCTIONAL AROM POLYPEPTIDE"/>
    <property type="match status" value="1"/>
</dbReference>
<dbReference type="InterPro" id="IPR006264">
    <property type="entry name" value="EPSP_synthase"/>
</dbReference>
<dbReference type="InterPro" id="IPR001986">
    <property type="entry name" value="Enolpyruvate_Tfrase_dom"/>
</dbReference>
<dbReference type="PANTHER" id="PTHR21090">
    <property type="entry name" value="AROM/DEHYDROQUINATE SYNTHASE"/>
    <property type="match status" value="1"/>
</dbReference>
<comment type="caution">
    <text evidence="9">The sequence shown here is derived from an EMBL/GenBank/DDBJ whole genome shotgun (WGS) entry which is preliminary data.</text>
</comment>
<keyword evidence="4" id="KW-0028">Amino-acid biosynthesis</keyword>
<evidence type="ECO:0000313" key="9">
    <source>
        <dbReference type="EMBL" id="MPM02044.1"/>
    </source>
</evidence>